<gene>
    <name evidence="2" type="ORF">GCM10023353_27530</name>
</gene>
<dbReference type="SUPFAM" id="SSF53901">
    <property type="entry name" value="Thiolase-like"/>
    <property type="match status" value="1"/>
</dbReference>
<dbReference type="InterPro" id="IPR020617">
    <property type="entry name" value="Thiolase_C"/>
</dbReference>
<sequence length="52" mass="5471">MGPGPVPSSAKALDRAGLTFGDTGVIDHNEAFAAQTRAARACRRLATVFERI</sequence>
<organism evidence="2 3">
    <name type="scientific">Tomitella cavernea</name>
    <dbReference type="NCBI Taxonomy" id="1387982"/>
    <lineage>
        <taxon>Bacteria</taxon>
        <taxon>Bacillati</taxon>
        <taxon>Actinomycetota</taxon>
        <taxon>Actinomycetes</taxon>
        <taxon>Mycobacteriales</taxon>
        <taxon>Tomitella</taxon>
    </lineage>
</organism>
<dbReference type="Proteomes" id="UP001500839">
    <property type="component" value="Unassembled WGS sequence"/>
</dbReference>
<feature type="domain" description="Thiolase C-terminal" evidence="1">
    <location>
        <begin position="1"/>
        <end position="38"/>
    </location>
</feature>
<evidence type="ECO:0000259" key="1">
    <source>
        <dbReference type="Pfam" id="PF02803"/>
    </source>
</evidence>
<dbReference type="EMBL" id="BAABKQ010000001">
    <property type="protein sequence ID" value="GAA4818736.1"/>
    <property type="molecule type" value="Genomic_DNA"/>
</dbReference>
<keyword evidence="3" id="KW-1185">Reference proteome</keyword>
<proteinExistence type="predicted"/>
<name>A0ABP9CXT9_9ACTN</name>
<dbReference type="Gene3D" id="3.40.47.10">
    <property type="match status" value="1"/>
</dbReference>
<evidence type="ECO:0000313" key="3">
    <source>
        <dbReference type="Proteomes" id="UP001500839"/>
    </source>
</evidence>
<dbReference type="InterPro" id="IPR016039">
    <property type="entry name" value="Thiolase-like"/>
</dbReference>
<protein>
    <recommendedName>
        <fullName evidence="1">Thiolase C-terminal domain-containing protein</fullName>
    </recommendedName>
</protein>
<evidence type="ECO:0000313" key="2">
    <source>
        <dbReference type="EMBL" id="GAA4818736.1"/>
    </source>
</evidence>
<comment type="caution">
    <text evidence="2">The sequence shown here is derived from an EMBL/GenBank/DDBJ whole genome shotgun (WGS) entry which is preliminary data.</text>
</comment>
<reference evidence="3" key="1">
    <citation type="journal article" date="2019" name="Int. J. Syst. Evol. Microbiol.">
        <title>The Global Catalogue of Microorganisms (GCM) 10K type strain sequencing project: providing services to taxonomists for standard genome sequencing and annotation.</title>
        <authorList>
            <consortium name="The Broad Institute Genomics Platform"/>
            <consortium name="The Broad Institute Genome Sequencing Center for Infectious Disease"/>
            <person name="Wu L."/>
            <person name="Ma J."/>
        </authorList>
    </citation>
    <scope>NUCLEOTIDE SEQUENCE [LARGE SCALE GENOMIC DNA]</scope>
    <source>
        <strain evidence="3">JCM 18542</strain>
    </source>
</reference>
<dbReference type="Pfam" id="PF02803">
    <property type="entry name" value="Thiolase_C"/>
    <property type="match status" value="1"/>
</dbReference>
<accession>A0ABP9CXT9</accession>